<evidence type="ECO:0000313" key="2">
    <source>
        <dbReference type="EMBL" id="KAB7660552.1"/>
    </source>
</evidence>
<dbReference type="Proteomes" id="UP000430564">
    <property type="component" value="Unassembled WGS sequence"/>
</dbReference>
<dbReference type="CDD" id="cd10032">
    <property type="entry name" value="UDG-F6_HDG"/>
    <property type="match status" value="1"/>
</dbReference>
<dbReference type="NCBIfam" id="TIGR04274">
    <property type="entry name" value="hypoxanDNAglyco"/>
    <property type="match status" value="1"/>
</dbReference>
<dbReference type="SMART" id="SM00987">
    <property type="entry name" value="UreE_C"/>
    <property type="match status" value="1"/>
</dbReference>
<dbReference type="GO" id="GO:0033958">
    <property type="term" value="F:DNA-deoxyinosine glycosylase activity"/>
    <property type="evidence" value="ECO:0007669"/>
    <property type="project" value="UniProtKB-EC"/>
</dbReference>
<feature type="domain" description="Uracil-DNA glycosylase-like" evidence="1">
    <location>
        <begin position="20"/>
        <end position="177"/>
    </location>
</feature>
<keyword evidence="2" id="KW-0326">Glycosidase</keyword>
<gene>
    <name evidence="2" type="ORF">GBM95_05820</name>
</gene>
<dbReference type="InterPro" id="IPR036895">
    <property type="entry name" value="Uracil-DNA_glycosylase-like_sf"/>
</dbReference>
<dbReference type="SMART" id="SM00986">
    <property type="entry name" value="UDG"/>
    <property type="match status" value="1"/>
</dbReference>
<dbReference type="SUPFAM" id="SSF52141">
    <property type="entry name" value="Uracil-DNA glycosylase-like"/>
    <property type="match status" value="1"/>
</dbReference>
<keyword evidence="2" id="KW-0378">Hydrolase</keyword>
<sequence length="185" mass="20259">MTLSTRPSVPESGGRLYGFPPAADANARVLILGSMPSEASLKAGAYYAHPRNRFWPVMGELLGFAPDSPYAERIQALKDHRIALWDTIGSCERTGSLDSAILRPEVNPLGDFLAAHSGIRLVCLNGSMSEKMWRTFALPQIDESQRASIRALRMPSTSPANARWRLEDLARVWGDALLPMLSPGL</sequence>
<protein>
    <submittedName>
        <fullName evidence="2">DNA-deoxyinosine glycosylase</fullName>
        <ecNumber evidence="2">3.2.2.15</ecNumber>
    </submittedName>
</protein>
<proteinExistence type="predicted"/>
<accession>A0A6I1EJI9</accession>
<dbReference type="Gene3D" id="3.40.470.10">
    <property type="entry name" value="Uracil-DNA glycosylase-like domain"/>
    <property type="match status" value="1"/>
</dbReference>
<name>A0A6I1EJI9_9BURK</name>
<dbReference type="EC" id="3.2.2.15" evidence="2"/>
<dbReference type="AlphaFoldDB" id="A0A6I1EJI9"/>
<organism evidence="2 3">
    <name type="scientific">Sutterella seckii</name>
    <dbReference type="NCBI Taxonomy" id="1944635"/>
    <lineage>
        <taxon>Bacteria</taxon>
        <taxon>Pseudomonadati</taxon>
        <taxon>Pseudomonadota</taxon>
        <taxon>Betaproteobacteria</taxon>
        <taxon>Burkholderiales</taxon>
        <taxon>Sutterellaceae</taxon>
        <taxon>Sutterella</taxon>
    </lineage>
</organism>
<reference evidence="2 3" key="1">
    <citation type="submission" date="2019-10" db="EMBL/GenBank/DDBJ databases">
        <title>Genome diversity of Sutterella seckii.</title>
        <authorList>
            <person name="Chaplin A.V."/>
            <person name="Sokolova S.R."/>
            <person name="Mosin K.A."/>
            <person name="Ivanova E.L."/>
            <person name="Kochetkova T.O."/>
            <person name="Goltsov A.Y."/>
            <person name="Trofimov D.Y."/>
            <person name="Efimov B.A."/>
        </authorList>
    </citation>
    <scope>NUCLEOTIDE SEQUENCE [LARGE SCALE GENOMIC DNA]</scope>
    <source>
        <strain evidence="2 3">ASD393</strain>
    </source>
</reference>
<dbReference type="RefSeq" id="WP_152158232.1">
    <property type="nucleotide sequence ID" value="NZ_WEHX01000029.1"/>
</dbReference>
<evidence type="ECO:0000259" key="1">
    <source>
        <dbReference type="SMART" id="SM00986"/>
    </source>
</evidence>
<dbReference type="InterPro" id="IPR005122">
    <property type="entry name" value="Uracil-DNA_glycosylase-like"/>
</dbReference>
<dbReference type="InterPro" id="IPR026353">
    <property type="entry name" value="Hypoxan-DNA_Glyclase"/>
</dbReference>
<dbReference type="EMBL" id="WEHX01000029">
    <property type="protein sequence ID" value="KAB7660552.1"/>
    <property type="molecule type" value="Genomic_DNA"/>
</dbReference>
<comment type="caution">
    <text evidence="2">The sequence shown here is derived from an EMBL/GenBank/DDBJ whole genome shotgun (WGS) entry which is preliminary data.</text>
</comment>
<dbReference type="Pfam" id="PF03167">
    <property type="entry name" value="UDG"/>
    <property type="match status" value="1"/>
</dbReference>
<dbReference type="OrthoDB" id="9799921at2"/>
<evidence type="ECO:0000313" key="3">
    <source>
        <dbReference type="Proteomes" id="UP000430564"/>
    </source>
</evidence>